<dbReference type="EC" id="5.6.2.3" evidence="11"/>
<evidence type="ECO:0000256" key="6">
    <source>
        <dbReference type="ARBA" id="ARBA00022839"/>
    </source>
</evidence>
<evidence type="ECO:0000313" key="14">
    <source>
        <dbReference type="EMBL" id="RXF70050.1"/>
    </source>
</evidence>
<name>A0A4Q0M9Z8_9SPHI</name>
<dbReference type="InterPro" id="IPR041851">
    <property type="entry name" value="RecD_N_sf"/>
</dbReference>
<reference evidence="14 15" key="1">
    <citation type="submission" date="2018-12" db="EMBL/GenBank/DDBJ databases">
        <title>The Draft Genome Sequence of the Soil Bacterium Pedobacter tournemirensis R1.</title>
        <authorList>
            <person name="He J."/>
        </authorList>
    </citation>
    <scope>NUCLEOTIDE SEQUENCE [LARGE SCALE GENOMIC DNA]</scope>
    <source>
        <strain evidence="14 15">R1</strain>
    </source>
</reference>
<evidence type="ECO:0000259" key="13">
    <source>
        <dbReference type="Pfam" id="PF21185"/>
    </source>
</evidence>
<dbReference type="GO" id="GO:0016887">
    <property type="term" value="F:ATP hydrolysis activity"/>
    <property type="evidence" value="ECO:0007669"/>
    <property type="project" value="RHEA"/>
</dbReference>
<dbReference type="CDD" id="cd17933">
    <property type="entry name" value="DEXSc_RecD-like"/>
    <property type="match status" value="1"/>
</dbReference>
<dbReference type="Pfam" id="PF21185">
    <property type="entry name" value="RecD_N"/>
    <property type="match status" value="1"/>
</dbReference>
<keyword evidence="6 11" id="KW-0269">Exonuclease</keyword>
<dbReference type="GO" id="GO:0008854">
    <property type="term" value="F:exodeoxyribonuclease V activity"/>
    <property type="evidence" value="ECO:0007669"/>
    <property type="project" value="InterPro"/>
</dbReference>
<dbReference type="CDD" id="cd18809">
    <property type="entry name" value="SF1_C_RecD"/>
    <property type="match status" value="1"/>
</dbReference>
<dbReference type="Gene3D" id="3.40.50.300">
    <property type="entry name" value="P-loop containing nucleotide triphosphate hydrolases"/>
    <property type="match status" value="3"/>
</dbReference>
<dbReference type="InterPro" id="IPR027417">
    <property type="entry name" value="P-loop_NTPase"/>
</dbReference>
<keyword evidence="9 11" id="KW-0234">DNA repair</keyword>
<dbReference type="GO" id="GO:0009338">
    <property type="term" value="C:exodeoxyribonuclease V complex"/>
    <property type="evidence" value="ECO:0007669"/>
    <property type="project" value="InterPro"/>
</dbReference>
<dbReference type="PANTHER" id="PTHR43788">
    <property type="entry name" value="DNA2/NAM7 HELICASE FAMILY MEMBER"/>
    <property type="match status" value="1"/>
</dbReference>
<dbReference type="InterPro" id="IPR027785">
    <property type="entry name" value="UvrD-like_helicase_C"/>
</dbReference>
<accession>A0A4Q0M9Z8</accession>
<evidence type="ECO:0000256" key="8">
    <source>
        <dbReference type="ARBA" id="ARBA00023125"/>
    </source>
</evidence>
<feature type="domain" description="RecBCD enzyme subunit RecD N-terminal" evidence="13">
    <location>
        <begin position="10"/>
        <end position="88"/>
    </location>
</feature>
<comment type="function">
    <text evidence="11">A helicase/nuclease that prepares dsDNA breaks (DSB) for recombinational DNA repair. Binds to DSBs and unwinds DNA via a highly rapid and processive ATP-dependent bidirectional helicase activity. Unwinds dsDNA until it encounters a Chi (crossover hotspot instigator) sequence from the 3' direction. Cuts ssDNA a few nucleotides 3' to the Chi site. The properties and activities of the enzyme are changed at Chi. The Chi-altered holoenzyme produces a long 3'-ssDNA overhang and facilitates RecA-binding to the ssDNA for homologous DNA recombination and repair. Holoenzyme degrades any linearized DNA that is unable to undergo homologous recombination. In the holoenzyme this subunit has ssDNA-dependent ATPase and 5'-3' helicase activity. When added to pre-assembled RecBC greatly stimulates nuclease activity and augments holoenzyme processivity. Negatively regulates the RecA-loading ability of RecBCD.</text>
</comment>
<dbReference type="GO" id="GO:0005524">
    <property type="term" value="F:ATP binding"/>
    <property type="evidence" value="ECO:0007669"/>
    <property type="project" value="UniProtKB-UniRule"/>
</dbReference>
<evidence type="ECO:0000256" key="5">
    <source>
        <dbReference type="ARBA" id="ARBA00022806"/>
    </source>
</evidence>
<dbReference type="SUPFAM" id="SSF52540">
    <property type="entry name" value="P-loop containing nucleoside triphosphate hydrolases"/>
    <property type="match status" value="1"/>
</dbReference>
<sequence>MRTTNDVHQQFASFFKSETLQPFAYLVSKKLSEGHICLPLDDAGVLNEELPAHYKGFIEKRERLKTEPLVGTVPGERQPFILYNNCLYLQRYFAYESLVLERISDFGKTEETRLAERMESLHPLTGFIRELFAPKETAASGVASRTDWQMVAALNAVLNNLTIITGGPGTGKTSTVAKILAVLYRMNPALRVALAAPTGKAAARMGESLKSASVKPSTIHRLLGFVPDSTYFEHHRSNPLNYDVVIVDEASMIDVSLFAKLLDAIGPDTRLVLLGDKDQLASVEAGSLFGDLCQAQGQLNLFGRERAAFINSLIGDPSRAIDEGSVVTESGHPLFQHIIELRHSHRFSGDEGIGRFSKAVIARDKQTLNDFIVSSDAQVLVDTAYSRPLFEEFADGYAEFIREQDIQLALQKMNRLRILCAVREGEYGVYQLNRGIEKYLQQKKLIRANGGFYENRPVIVTGNNYTVGLYNGDTGIVRADEKGTLKVWFEDGVEGIKPVIPGYISQAETVFAMTIHKSQGSEFDRVLIVLPDSESNAILTSELLYTAVTRARSKVFLQGSASVILQASDRFVKRASGIADRFSDY</sequence>
<evidence type="ECO:0000256" key="7">
    <source>
        <dbReference type="ARBA" id="ARBA00022840"/>
    </source>
</evidence>
<keyword evidence="7 11" id="KW-0067">ATP-binding</keyword>
<keyword evidence="4 11" id="KW-0378">Hydrolase</keyword>
<comment type="subunit">
    <text evidence="11">Heterotrimer of RecB, RecC and RecD. All subunits contribute to DNA-binding.</text>
</comment>
<dbReference type="Pfam" id="PF13245">
    <property type="entry name" value="AAA_19"/>
    <property type="match status" value="1"/>
</dbReference>
<dbReference type="GO" id="GO:0043139">
    <property type="term" value="F:5'-3' DNA helicase activity"/>
    <property type="evidence" value="ECO:0007669"/>
    <property type="project" value="UniProtKB-UniRule"/>
</dbReference>
<dbReference type="GO" id="GO:0000724">
    <property type="term" value="P:double-strand break repair via homologous recombination"/>
    <property type="evidence" value="ECO:0007669"/>
    <property type="project" value="UniProtKB-UniRule"/>
</dbReference>
<comment type="miscellaneous">
    <text evidence="11">In the RecBCD complex, RecB has a slow 3'-5' helicase, an exonuclease activity and loads RecA onto ssDNA, RecD has a fast 5'-3' helicase activity, while RecC stimulates the ATPase and processivity of the RecB helicase and contributes to recognition of the Chi site.</text>
</comment>
<evidence type="ECO:0000256" key="10">
    <source>
        <dbReference type="ARBA" id="ARBA00023235"/>
    </source>
</evidence>
<protein>
    <recommendedName>
        <fullName evidence="11">RecBCD enzyme subunit RecD</fullName>
        <ecNumber evidence="11">5.6.2.3</ecNumber>
    </recommendedName>
    <alternativeName>
        <fullName evidence="11">DNA 5'-3' helicase subunit RecD</fullName>
    </alternativeName>
    <alternativeName>
        <fullName evidence="11">Exonuclease V subunit RecD</fullName>
        <shortName evidence="11">ExoV subunit RecD</shortName>
    </alternativeName>
    <alternativeName>
        <fullName evidence="11">Helicase/nuclease RecBCD subunit RecD</fullName>
    </alternativeName>
</protein>
<keyword evidence="2 11" id="KW-0547">Nucleotide-binding</keyword>
<evidence type="ECO:0000259" key="12">
    <source>
        <dbReference type="Pfam" id="PF13538"/>
    </source>
</evidence>
<evidence type="ECO:0000256" key="3">
    <source>
        <dbReference type="ARBA" id="ARBA00022763"/>
    </source>
</evidence>
<evidence type="ECO:0000256" key="9">
    <source>
        <dbReference type="ARBA" id="ARBA00023204"/>
    </source>
</evidence>
<comment type="caution">
    <text evidence="14">The sequence shown here is derived from an EMBL/GenBank/DDBJ whole genome shotgun (WGS) entry which is preliminary data.</text>
</comment>
<comment type="catalytic activity">
    <reaction evidence="11">
        <text>ATP + H2O = ADP + phosphate + H(+)</text>
        <dbReference type="Rhea" id="RHEA:13065"/>
        <dbReference type="ChEBI" id="CHEBI:15377"/>
        <dbReference type="ChEBI" id="CHEBI:15378"/>
        <dbReference type="ChEBI" id="CHEBI:30616"/>
        <dbReference type="ChEBI" id="CHEBI:43474"/>
        <dbReference type="ChEBI" id="CHEBI:456216"/>
        <dbReference type="EC" id="5.6.2.3"/>
    </reaction>
</comment>
<dbReference type="EMBL" id="RXOC01000005">
    <property type="protein sequence ID" value="RXF70050.1"/>
    <property type="molecule type" value="Genomic_DNA"/>
</dbReference>
<proteinExistence type="inferred from homology"/>
<dbReference type="InterPro" id="IPR006344">
    <property type="entry name" value="RecD"/>
</dbReference>
<dbReference type="AlphaFoldDB" id="A0A4Q0M9Z8"/>
<dbReference type="GO" id="GO:0017116">
    <property type="term" value="F:single-stranded DNA helicase activity"/>
    <property type="evidence" value="ECO:0007669"/>
    <property type="project" value="TreeGrafter"/>
</dbReference>
<dbReference type="RefSeq" id="WP_128769123.1">
    <property type="nucleotide sequence ID" value="NZ_RXOC01000005.1"/>
</dbReference>
<dbReference type="InterPro" id="IPR049550">
    <property type="entry name" value="RecD_N"/>
</dbReference>
<dbReference type="PANTHER" id="PTHR43788:SF6">
    <property type="entry name" value="DNA HELICASE B"/>
    <property type="match status" value="1"/>
</dbReference>
<gene>
    <name evidence="11 14" type="primary">recD</name>
    <name evidence="14" type="ORF">EKH83_09170</name>
</gene>
<evidence type="ECO:0000256" key="11">
    <source>
        <dbReference type="HAMAP-Rule" id="MF_01487"/>
    </source>
</evidence>
<keyword evidence="8 11" id="KW-0238">DNA-binding</keyword>
<keyword evidence="5 11" id="KW-0347">Helicase</keyword>
<evidence type="ECO:0000256" key="2">
    <source>
        <dbReference type="ARBA" id="ARBA00022741"/>
    </source>
</evidence>
<keyword evidence="3 11" id="KW-0227">DNA damage</keyword>
<dbReference type="InterPro" id="IPR050534">
    <property type="entry name" value="Coronavir_polyprotein_1ab"/>
</dbReference>
<feature type="domain" description="UvrD-like helicase C-terminal" evidence="12">
    <location>
        <begin position="510"/>
        <end position="557"/>
    </location>
</feature>
<organism evidence="14 15">
    <name type="scientific">Arcticibacter tournemirensis</name>
    <dbReference type="NCBI Taxonomy" id="699437"/>
    <lineage>
        <taxon>Bacteria</taxon>
        <taxon>Pseudomonadati</taxon>
        <taxon>Bacteroidota</taxon>
        <taxon>Sphingobacteriia</taxon>
        <taxon>Sphingobacteriales</taxon>
        <taxon>Sphingobacteriaceae</taxon>
        <taxon>Arcticibacter</taxon>
    </lineage>
</organism>
<dbReference type="Gene3D" id="1.10.10.1020">
    <property type="entry name" value="RecBCD complex, subunit RecD, N-terminal domain"/>
    <property type="match status" value="1"/>
</dbReference>
<evidence type="ECO:0000313" key="15">
    <source>
        <dbReference type="Proteomes" id="UP000290848"/>
    </source>
</evidence>
<evidence type="ECO:0000256" key="4">
    <source>
        <dbReference type="ARBA" id="ARBA00022801"/>
    </source>
</evidence>
<evidence type="ECO:0000256" key="1">
    <source>
        <dbReference type="ARBA" id="ARBA00022722"/>
    </source>
</evidence>
<keyword evidence="10 11" id="KW-0413">Isomerase</keyword>
<dbReference type="NCBIfam" id="TIGR01447">
    <property type="entry name" value="recD"/>
    <property type="match status" value="1"/>
</dbReference>
<dbReference type="Pfam" id="PF13538">
    <property type="entry name" value="UvrD_C_2"/>
    <property type="match status" value="1"/>
</dbReference>
<dbReference type="GO" id="GO:0003677">
    <property type="term" value="F:DNA binding"/>
    <property type="evidence" value="ECO:0007669"/>
    <property type="project" value="UniProtKB-UniRule"/>
</dbReference>
<comment type="similarity">
    <text evidence="11">Belongs to the RecD family.</text>
</comment>
<keyword evidence="1 11" id="KW-0540">Nuclease</keyword>
<feature type="binding site" evidence="11">
    <location>
        <begin position="166"/>
        <end position="173"/>
    </location>
    <ligand>
        <name>ATP</name>
        <dbReference type="ChEBI" id="CHEBI:30616"/>
    </ligand>
</feature>
<dbReference type="Proteomes" id="UP000290848">
    <property type="component" value="Unassembled WGS sequence"/>
</dbReference>
<dbReference type="HAMAP" id="MF_01487">
    <property type="entry name" value="RecD"/>
    <property type="match status" value="1"/>
</dbReference>